<keyword evidence="2" id="KW-1185">Reference proteome</keyword>
<evidence type="ECO:0000313" key="2">
    <source>
        <dbReference type="Proteomes" id="UP001597402"/>
    </source>
</evidence>
<dbReference type="Proteomes" id="UP001597402">
    <property type="component" value="Unassembled WGS sequence"/>
</dbReference>
<accession>A0ABW4XCB9</accession>
<comment type="caution">
    <text evidence="1">The sequence shown here is derived from an EMBL/GenBank/DDBJ whole genome shotgun (WGS) entry which is preliminary data.</text>
</comment>
<proteinExistence type="predicted"/>
<dbReference type="RefSeq" id="WP_376876242.1">
    <property type="nucleotide sequence ID" value="NZ_JBHUHP010000010.1"/>
</dbReference>
<organism evidence="1 2">
    <name type="scientific">Blastococcus deserti</name>
    <dbReference type="NCBI Taxonomy" id="2259033"/>
    <lineage>
        <taxon>Bacteria</taxon>
        <taxon>Bacillati</taxon>
        <taxon>Actinomycetota</taxon>
        <taxon>Actinomycetes</taxon>
        <taxon>Geodermatophilales</taxon>
        <taxon>Geodermatophilaceae</taxon>
        <taxon>Blastococcus</taxon>
    </lineage>
</organism>
<gene>
    <name evidence="1" type="ORF">ACFSHS_12610</name>
</gene>
<name>A0ABW4XCB9_9ACTN</name>
<dbReference type="EMBL" id="JBHUHP010000010">
    <property type="protein sequence ID" value="MFD2092411.1"/>
    <property type="molecule type" value="Genomic_DNA"/>
</dbReference>
<dbReference type="Pfam" id="PF19458">
    <property type="entry name" value="DUF5995"/>
    <property type="match status" value="1"/>
</dbReference>
<reference evidence="2" key="1">
    <citation type="journal article" date="2019" name="Int. J. Syst. Evol. Microbiol.">
        <title>The Global Catalogue of Microorganisms (GCM) 10K type strain sequencing project: providing services to taxonomists for standard genome sequencing and annotation.</title>
        <authorList>
            <consortium name="The Broad Institute Genomics Platform"/>
            <consortium name="The Broad Institute Genome Sequencing Center for Infectious Disease"/>
            <person name="Wu L."/>
            <person name="Ma J."/>
        </authorList>
    </citation>
    <scope>NUCLEOTIDE SEQUENCE [LARGE SCALE GENOMIC DNA]</scope>
    <source>
        <strain evidence="2">JCM 3338</strain>
    </source>
</reference>
<dbReference type="InterPro" id="IPR046037">
    <property type="entry name" value="DUF5995"/>
</dbReference>
<evidence type="ECO:0000313" key="1">
    <source>
        <dbReference type="EMBL" id="MFD2092411.1"/>
    </source>
</evidence>
<sequence length="247" mass="26875">MPVHPLVAAVVARMRRLLRRLEDDGDPARYFLGTYLRTTEAVGEALAAGRFEDPSWVAAWDVDFAGLYLDALETRRGAPAAVAAPWRLAFGADPGLRPEAHVLLGMNAHINYDLPQSLIAMIGPGDFASPAVLDRRRRDHERIDEVLAARVGAEDVALQRAGGRRTAVDRLLAPVNRTASRVFLRESRRKVWLNTAALHRARTEGATAYAARLADLEAASANRVADLLRPGPVLVRLAVHGFGVTVG</sequence>
<protein>
    <submittedName>
        <fullName evidence="1">DUF5995 family protein</fullName>
    </submittedName>
</protein>